<gene>
    <name evidence="3" type="ORF">WG900_00415</name>
</gene>
<dbReference type="RefSeq" id="WP_339963906.1">
    <property type="nucleotide sequence ID" value="NZ_JBBHJY010000001.1"/>
</dbReference>
<dbReference type="EMBL" id="JBBHJY010000001">
    <property type="protein sequence ID" value="MEJ6008372.1"/>
    <property type="molecule type" value="Genomic_DNA"/>
</dbReference>
<dbReference type="PIRSF" id="PIRSF000126">
    <property type="entry name" value="11-beta-HSD1"/>
    <property type="match status" value="1"/>
</dbReference>
<proteinExistence type="predicted"/>
<reference evidence="3 4" key="1">
    <citation type="submission" date="2024-03" db="EMBL/GenBank/DDBJ databases">
        <authorList>
            <person name="Jo J.-H."/>
        </authorList>
    </citation>
    <scope>NUCLEOTIDE SEQUENCE [LARGE SCALE GENOMIC DNA]</scope>
    <source>
        <strain evidence="3 4">AS3R-12</strain>
    </source>
</reference>
<dbReference type="Gene3D" id="3.40.50.720">
    <property type="entry name" value="NAD(P)-binding Rossmann-like Domain"/>
    <property type="match status" value="1"/>
</dbReference>
<dbReference type="SUPFAM" id="SSF51735">
    <property type="entry name" value="NAD(P)-binding Rossmann-fold domains"/>
    <property type="match status" value="1"/>
</dbReference>
<protein>
    <submittedName>
        <fullName evidence="3">SDR family NAD(P)-dependent oxidoreductase</fullName>
    </submittedName>
</protein>
<accession>A0ABU8S347</accession>
<evidence type="ECO:0000313" key="3">
    <source>
        <dbReference type="EMBL" id="MEJ6008372.1"/>
    </source>
</evidence>
<dbReference type="InterPro" id="IPR036291">
    <property type="entry name" value="NAD(P)-bd_dom_sf"/>
</dbReference>
<dbReference type="Pfam" id="PF00106">
    <property type="entry name" value="adh_short"/>
    <property type="match status" value="1"/>
</dbReference>
<dbReference type="PANTHER" id="PTHR43086">
    <property type="entry name" value="VERY-LONG-CHAIN 3-OXOOACYL-COA REDUCTASE"/>
    <property type="match status" value="1"/>
</dbReference>
<keyword evidence="4" id="KW-1185">Reference proteome</keyword>
<dbReference type="InterPro" id="IPR002347">
    <property type="entry name" value="SDR_fam"/>
</dbReference>
<comment type="caution">
    <text evidence="3">The sequence shown here is derived from an EMBL/GenBank/DDBJ whole genome shotgun (WGS) entry which is preliminary data.</text>
</comment>
<keyword evidence="2" id="KW-0560">Oxidoreductase</keyword>
<dbReference type="PANTHER" id="PTHR43086:SF2">
    <property type="entry name" value="HYDROXYSTEROID DEHYDROGENASE-LIKE PROTEIN 1"/>
    <property type="match status" value="1"/>
</dbReference>
<dbReference type="Proteomes" id="UP001379235">
    <property type="component" value="Unassembled WGS sequence"/>
</dbReference>
<keyword evidence="1" id="KW-0521">NADP</keyword>
<evidence type="ECO:0000256" key="2">
    <source>
        <dbReference type="ARBA" id="ARBA00023002"/>
    </source>
</evidence>
<evidence type="ECO:0000313" key="4">
    <source>
        <dbReference type="Proteomes" id="UP001379235"/>
    </source>
</evidence>
<evidence type="ECO:0000256" key="1">
    <source>
        <dbReference type="ARBA" id="ARBA00022857"/>
    </source>
</evidence>
<organism evidence="3 4">
    <name type="scientific">Novosphingobium aquae</name>
    <dbReference type="NCBI Taxonomy" id="3133435"/>
    <lineage>
        <taxon>Bacteria</taxon>
        <taxon>Pseudomonadati</taxon>
        <taxon>Pseudomonadota</taxon>
        <taxon>Alphaproteobacteria</taxon>
        <taxon>Sphingomonadales</taxon>
        <taxon>Sphingomonadaceae</taxon>
        <taxon>Novosphingobium</taxon>
    </lineage>
</organism>
<name>A0ABU8S347_9SPHN</name>
<dbReference type="PRINTS" id="PR00081">
    <property type="entry name" value="GDHRDH"/>
</dbReference>
<sequence>MATEFFDRYGPCAVITGASEGTGAEFARQLAAQGFDLVLIARREGPLQELAEEIRASHGVKVVTGSVDLAQPNAAARIAEIAAPFEVGLFIANAGADTNGARFLNRDLAAWNALVTMNVTTTMGLAHHFGPGMRDRKRGGMILVGSGACYGGLNGMGVYCGSKAFVMNLAEGLWAEFRHYGVDVLNLILGRTDTPAHRRALEASGQTVNTAGMASSADVARVGLEQLPHGPIYNWGSPNDQVGFAPQSPDARRERILMIEKASGAYAGKKS</sequence>